<gene>
    <name evidence="10" type="ORF">Fcan01_03977</name>
</gene>
<comment type="caution">
    <text evidence="10">The sequence shown here is derived from an EMBL/GenBank/DDBJ whole genome shotgun (WGS) entry which is preliminary data.</text>
</comment>
<dbReference type="CDD" id="cd14978">
    <property type="entry name" value="7tmA_FMRFamide_R-like"/>
    <property type="match status" value="1"/>
</dbReference>
<evidence type="ECO:0000256" key="1">
    <source>
        <dbReference type="ARBA" id="ARBA00004370"/>
    </source>
</evidence>
<organism evidence="10 11">
    <name type="scientific">Folsomia candida</name>
    <name type="common">Springtail</name>
    <dbReference type="NCBI Taxonomy" id="158441"/>
    <lineage>
        <taxon>Eukaryota</taxon>
        <taxon>Metazoa</taxon>
        <taxon>Ecdysozoa</taxon>
        <taxon>Arthropoda</taxon>
        <taxon>Hexapoda</taxon>
        <taxon>Collembola</taxon>
        <taxon>Entomobryomorpha</taxon>
        <taxon>Isotomoidea</taxon>
        <taxon>Isotomidae</taxon>
        <taxon>Proisotominae</taxon>
        <taxon>Folsomia</taxon>
    </lineage>
</organism>
<keyword evidence="4 8" id="KW-1133">Transmembrane helix</keyword>
<feature type="transmembrane region" description="Helical" evidence="8">
    <location>
        <begin position="251"/>
        <end position="272"/>
    </location>
</feature>
<dbReference type="GO" id="GO:0016020">
    <property type="term" value="C:membrane"/>
    <property type="evidence" value="ECO:0007669"/>
    <property type="project" value="UniProtKB-SubCell"/>
</dbReference>
<feature type="transmembrane region" description="Helical" evidence="8">
    <location>
        <begin position="225"/>
        <end position="245"/>
    </location>
</feature>
<feature type="compositionally biased region" description="Polar residues" evidence="7">
    <location>
        <begin position="434"/>
        <end position="448"/>
    </location>
</feature>
<keyword evidence="6 10" id="KW-0675">Receptor</keyword>
<name>A0A226EVM8_FOLCA</name>
<evidence type="ECO:0000256" key="3">
    <source>
        <dbReference type="ARBA" id="ARBA00022692"/>
    </source>
</evidence>
<evidence type="ECO:0000256" key="2">
    <source>
        <dbReference type="ARBA" id="ARBA00010663"/>
    </source>
</evidence>
<dbReference type="InterPro" id="IPR017452">
    <property type="entry name" value="GPCR_Rhodpsn_7TM"/>
</dbReference>
<dbReference type="OrthoDB" id="10033446at2759"/>
<evidence type="ECO:0000256" key="4">
    <source>
        <dbReference type="ARBA" id="ARBA00022989"/>
    </source>
</evidence>
<keyword evidence="6" id="KW-0807">Transducer</keyword>
<keyword evidence="6" id="KW-0297">G-protein coupled receptor</keyword>
<dbReference type="InterPro" id="IPR000276">
    <property type="entry name" value="GPCR_Rhodpsn"/>
</dbReference>
<comment type="subcellular location">
    <subcellularLocation>
        <location evidence="1">Membrane</location>
    </subcellularLocation>
</comment>
<feature type="transmembrane region" description="Helical" evidence="8">
    <location>
        <begin position="314"/>
        <end position="339"/>
    </location>
</feature>
<comment type="similarity">
    <text evidence="2 6">Belongs to the G-protein coupled receptor 1 family.</text>
</comment>
<dbReference type="PRINTS" id="PR00237">
    <property type="entry name" value="GPCRRHODOPSN"/>
</dbReference>
<dbReference type="GO" id="GO:0004930">
    <property type="term" value="F:G protein-coupled receptor activity"/>
    <property type="evidence" value="ECO:0007669"/>
    <property type="project" value="UniProtKB-KW"/>
</dbReference>
<dbReference type="SUPFAM" id="SSF81321">
    <property type="entry name" value="Family A G protein-coupled receptor-like"/>
    <property type="match status" value="2"/>
</dbReference>
<dbReference type="EMBL" id="LNIX01000001">
    <property type="protein sequence ID" value="OXA61258.1"/>
    <property type="molecule type" value="Genomic_DNA"/>
</dbReference>
<feature type="transmembrane region" description="Helical" evidence="8">
    <location>
        <begin position="351"/>
        <end position="374"/>
    </location>
</feature>
<evidence type="ECO:0000259" key="9">
    <source>
        <dbReference type="PROSITE" id="PS50262"/>
    </source>
</evidence>
<keyword evidence="11" id="KW-1185">Reference proteome</keyword>
<proteinExistence type="inferred from homology"/>
<evidence type="ECO:0000256" key="6">
    <source>
        <dbReference type="RuleBase" id="RU000688"/>
    </source>
</evidence>
<dbReference type="Gene3D" id="1.20.1070.10">
    <property type="entry name" value="Rhodopsin 7-helix transmembrane proteins"/>
    <property type="match status" value="2"/>
</dbReference>
<reference evidence="10 11" key="1">
    <citation type="submission" date="2015-12" db="EMBL/GenBank/DDBJ databases">
        <title>The genome of Folsomia candida.</title>
        <authorList>
            <person name="Faddeeva A."/>
            <person name="Derks M.F."/>
            <person name="Anvar Y."/>
            <person name="Smit S."/>
            <person name="Van Straalen N."/>
            <person name="Roelofs D."/>
        </authorList>
    </citation>
    <scope>NUCLEOTIDE SEQUENCE [LARGE SCALE GENOMIC DNA]</scope>
    <source>
        <strain evidence="10 11">VU population</strain>
        <tissue evidence="10">Whole body</tissue>
    </source>
</reference>
<evidence type="ECO:0000256" key="8">
    <source>
        <dbReference type="SAM" id="Phobius"/>
    </source>
</evidence>
<sequence>MDNFTLLAEMRNESSSSSSTACMLLENEDVELDLEFLEKKKYMQWIAYRIIGPGVVGIGLLGNVLNLLVLTRPSLKGVTYTYLIGLACSDIGVLLCAGSDERVIDDLSSLRRSDHHRDEDDEMIMFSLSFGEIKQLIVSLSSSWPRSVGGDGWHEAAAAIRQSRFDRENSWGVTFFYAHLEYPLANTFMASSIYIVLCLTVDRFASVCLPTRFKEFHTSDHSKRAMAAAAVLAILVTHELAWRIYIYSAEMVVRFGPATILAVLNFLIIFRFRQITERRREMLAGGVELAEGNSQLLLRGERISKKIYKEEKRLVTLLSAIVLLFFVTTTPVAILGISYSQSLDRNLYFQLFRAIANVLELCNFALNFYVYFLCSKEFRKKFLSFFTVLLPPGRMGASNNGVKQQGQGGGRSNNLGGGGGGPGIAMPEMPGHSHVQQLNNSCSRVDAL</sequence>
<feature type="transmembrane region" description="Helical" evidence="8">
    <location>
        <begin position="46"/>
        <end position="70"/>
    </location>
</feature>
<dbReference type="SMART" id="SM01381">
    <property type="entry name" value="7TM_GPCR_Srsx"/>
    <property type="match status" value="1"/>
</dbReference>
<keyword evidence="5 8" id="KW-0472">Membrane</keyword>
<feature type="region of interest" description="Disordered" evidence="7">
    <location>
        <begin position="399"/>
        <end position="448"/>
    </location>
</feature>
<evidence type="ECO:0000256" key="5">
    <source>
        <dbReference type="ARBA" id="ARBA00023136"/>
    </source>
</evidence>
<keyword evidence="3 6" id="KW-0812">Transmembrane</keyword>
<dbReference type="PANTHER" id="PTHR47760">
    <property type="entry name" value="G-PROTEIN COUPLED RECEPTOR B0563.6-LIKE PROTEIN-RELATED"/>
    <property type="match status" value="1"/>
</dbReference>
<dbReference type="PROSITE" id="PS50262">
    <property type="entry name" value="G_PROTEIN_RECEP_F1_2"/>
    <property type="match status" value="1"/>
</dbReference>
<dbReference type="InterPro" id="IPR053093">
    <property type="entry name" value="GPCR-like"/>
</dbReference>
<dbReference type="Proteomes" id="UP000198287">
    <property type="component" value="Unassembled WGS sequence"/>
</dbReference>
<dbReference type="OMA" id="MVHFAKV"/>
<protein>
    <submittedName>
        <fullName evidence="10">Putative G-protein coupled receptor AH9.1</fullName>
    </submittedName>
</protein>
<accession>A0A226EVM8</accession>
<feature type="domain" description="G-protein coupled receptors family 1 profile" evidence="9">
    <location>
        <begin position="62"/>
        <end position="371"/>
    </location>
</feature>
<evidence type="ECO:0000313" key="11">
    <source>
        <dbReference type="Proteomes" id="UP000198287"/>
    </source>
</evidence>
<evidence type="ECO:0000256" key="7">
    <source>
        <dbReference type="SAM" id="MobiDB-lite"/>
    </source>
</evidence>
<dbReference type="PROSITE" id="PS00237">
    <property type="entry name" value="G_PROTEIN_RECEP_F1_1"/>
    <property type="match status" value="1"/>
</dbReference>
<feature type="compositionally biased region" description="Gly residues" evidence="7">
    <location>
        <begin position="406"/>
        <end position="423"/>
    </location>
</feature>
<dbReference type="PANTHER" id="PTHR47760:SF1">
    <property type="entry name" value="G-PROTEIN COUPLED RECEPTORS FAMILY 1 PROFILE DOMAIN-CONTAINING PROTEIN"/>
    <property type="match status" value="1"/>
</dbReference>
<evidence type="ECO:0000313" key="10">
    <source>
        <dbReference type="EMBL" id="OXA61258.1"/>
    </source>
</evidence>
<dbReference type="AlphaFoldDB" id="A0A226EVM8"/>